<feature type="transmembrane region" description="Helical" evidence="8">
    <location>
        <begin position="76"/>
        <end position="97"/>
    </location>
</feature>
<dbReference type="PANTHER" id="PTHR11101">
    <property type="entry name" value="PHOSPHATE TRANSPORTER"/>
    <property type="match status" value="1"/>
</dbReference>
<keyword evidence="5 8" id="KW-0812">Transmembrane</keyword>
<keyword evidence="10" id="KW-1185">Reference proteome</keyword>
<dbReference type="EMBL" id="UYRV01118800">
    <property type="protein sequence ID" value="VDN31347.1"/>
    <property type="molecule type" value="Genomic_DNA"/>
</dbReference>
<dbReference type="AlphaFoldDB" id="A0A3P7NAC3"/>
<evidence type="ECO:0008006" key="11">
    <source>
        <dbReference type="Google" id="ProtNLM"/>
    </source>
</evidence>
<name>A0A3P7NAC3_CYLGO</name>
<dbReference type="InterPro" id="IPR001204">
    <property type="entry name" value="Phos_transporter"/>
</dbReference>
<reference evidence="9 10" key="1">
    <citation type="submission" date="2018-11" db="EMBL/GenBank/DDBJ databases">
        <authorList>
            <consortium name="Pathogen Informatics"/>
        </authorList>
    </citation>
    <scope>NUCLEOTIDE SEQUENCE [LARGE SCALE GENOMIC DNA]</scope>
</reference>
<dbReference type="OrthoDB" id="260807at2759"/>
<comment type="subcellular location">
    <subcellularLocation>
        <location evidence="1">Membrane</location>
        <topology evidence="1">Multi-pass membrane protein</topology>
    </subcellularLocation>
</comment>
<evidence type="ECO:0000256" key="2">
    <source>
        <dbReference type="ARBA" id="ARBA00009916"/>
    </source>
</evidence>
<feature type="transmembrane region" description="Helical" evidence="8">
    <location>
        <begin position="29"/>
        <end position="56"/>
    </location>
</feature>
<dbReference type="GO" id="GO:0016020">
    <property type="term" value="C:membrane"/>
    <property type="evidence" value="ECO:0007669"/>
    <property type="project" value="UniProtKB-SubCell"/>
</dbReference>
<keyword evidence="6 8" id="KW-1133">Transmembrane helix</keyword>
<gene>
    <name evidence="9" type="ORF">CGOC_LOCUS11792</name>
</gene>
<protein>
    <recommendedName>
        <fullName evidence="11">Phosphate transporter</fullName>
    </recommendedName>
</protein>
<keyword evidence="3" id="KW-0813">Transport</keyword>
<evidence type="ECO:0000256" key="1">
    <source>
        <dbReference type="ARBA" id="ARBA00004141"/>
    </source>
</evidence>
<dbReference type="GO" id="GO:0035435">
    <property type="term" value="P:phosphate ion transmembrane transport"/>
    <property type="evidence" value="ECO:0007669"/>
    <property type="project" value="TreeGrafter"/>
</dbReference>
<evidence type="ECO:0000313" key="9">
    <source>
        <dbReference type="EMBL" id="VDN31347.1"/>
    </source>
</evidence>
<evidence type="ECO:0000256" key="6">
    <source>
        <dbReference type="ARBA" id="ARBA00022989"/>
    </source>
</evidence>
<evidence type="ECO:0000256" key="5">
    <source>
        <dbReference type="ARBA" id="ARBA00022692"/>
    </source>
</evidence>
<dbReference type="Proteomes" id="UP000271889">
    <property type="component" value="Unassembled WGS sequence"/>
</dbReference>
<evidence type="ECO:0000256" key="7">
    <source>
        <dbReference type="ARBA" id="ARBA00023136"/>
    </source>
</evidence>
<dbReference type="PANTHER" id="PTHR11101:SF80">
    <property type="entry name" value="PHOSPHATE TRANSPORTER"/>
    <property type="match status" value="1"/>
</dbReference>
<evidence type="ECO:0000256" key="4">
    <source>
        <dbReference type="ARBA" id="ARBA00022592"/>
    </source>
</evidence>
<sequence>MSITFFVVWESVTLANFHFQESRKMVEDLVAFQSALVPWVVVGAIIAFILAFAIGANDTANSFGTSVGSKVITLTQAYILASIFETLGACLLGKFFFQ</sequence>
<organism evidence="9 10">
    <name type="scientific">Cylicostephanus goldi</name>
    <name type="common">Nematode worm</name>
    <dbReference type="NCBI Taxonomy" id="71465"/>
    <lineage>
        <taxon>Eukaryota</taxon>
        <taxon>Metazoa</taxon>
        <taxon>Ecdysozoa</taxon>
        <taxon>Nematoda</taxon>
        <taxon>Chromadorea</taxon>
        <taxon>Rhabditida</taxon>
        <taxon>Rhabditina</taxon>
        <taxon>Rhabditomorpha</taxon>
        <taxon>Strongyloidea</taxon>
        <taxon>Strongylidae</taxon>
        <taxon>Cylicostephanus</taxon>
    </lineage>
</organism>
<dbReference type="Pfam" id="PF01384">
    <property type="entry name" value="PHO4"/>
    <property type="match status" value="1"/>
</dbReference>
<evidence type="ECO:0000256" key="8">
    <source>
        <dbReference type="SAM" id="Phobius"/>
    </source>
</evidence>
<comment type="similarity">
    <text evidence="2">Belongs to the inorganic phosphate transporter (PiT) (TC 2.A.20) family.</text>
</comment>
<proteinExistence type="inferred from homology"/>
<dbReference type="GO" id="GO:0005315">
    <property type="term" value="F:phosphate transmembrane transporter activity"/>
    <property type="evidence" value="ECO:0007669"/>
    <property type="project" value="InterPro"/>
</dbReference>
<accession>A0A3P7NAC3</accession>
<keyword evidence="7 8" id="KW-0472">Membrane</keyword>
<evidence type="ECO:0000256" key="3">
    <source>
        <dbReference type="ARBA" id="ARBA00022448"/>
    </source>
</evidence>
<keyword evidence="4" id="KW-0592">Phosphate transport</keyword>
<evidence type="ECO:0000313" key="10">
    <source>
        <dbReference type="Proteomes" id="UP000271889"/>
    </source>
</evidence>